<dbReference type="SMART" id="SM00184">
    <property type="entry name" value="RING"/>
    <property type="match status" value="2"/>
</dbReference>
<dbReference type="EMBL" id="CAJNOK010027432">
    <property type="protein sequence ID" value="CAF1420014.1"/>
    <property type="molecule type" value="Genomic_DNA"/>
</dbReference>
<dbReference type="Proteomes" id="UP000663829">
    <property type="component" value="Unassembled WGS sequence"/>
</dbReference>
<dbReference type="Proteomes" id="UP000681722">
    <property type="component" value="Unassembled WGS sequence"/>
</dbReference>
<keyword evidence="10" id="KW-1185">Reference proteome</keyword>
<dbReference type="Pfam" id="PF23413">
    <property type="entry name" value="zf_RING_Vps8_fungal"/>
    <property type="match status" value="1"/>
</dbReference>
<evidence type="ECO:0000313" key="8">
    <source>
        <dbReference type="EMBL" id="CAF4221103.1"/>
    </source>
</evidence>
<accession>A0A815PLL9</accession>
<dbReference type="GO" id="GO:0008270">
    <property type="term" value="F:zinc ion binding"/>
    <property type="evidence" value="ECO:0007669"/>
    <property type="project" value="UniProtKB-KW"/>
</dbReference>
<dbReference type="EMBL" id="CAJNOQ010019480">
    <property type="protein sequence ID" value="CAF1451053.1"/>
    <property type="molecule type" value="Genomic_DNA"/>
</dbReference>
<keyword evidence="2" id="KW-0862">Zinc</keyword>
<evidence type="ECO:0000256" key="4">
    <source>
        <dbReference type="SAM" id="MobiDB-lite"/>
    </source>
</evidence>
<dbReference type="SUPFAM" id="SSF57850">
    <property type="entry name" value="RING/U-box"/>
    <property type="match status" value="1"/>
</dbReference>
<dbReference type="InterPro" id="IPR001841">
    <property type="entry name" value="Znf_RING"/>
</dbReference>
<evidence type="ECO:0000256" key="1">
    <source>
        <dbReference type="ARBA" id="ARBA00022771"/>
    </source>
</evidence>
<feature type="domain" description="RING-type" evidence="5">
    <location>
        <begin position="12"/>
        <end position="58"/>
    </location>
</feature>
<evidence type="ECO:0000259" key="5">
    <source>
        <dbReference type="PROSITE" id="PS50089"/>
    </source>
</evidence>
<keyword evidence="1 3" id="KW-0863">Zinc-finger</keyword>
<dbReference type="Proteomes" id="UP000677228">
    <property type="component" value="Unassembled WGS sequence"/>
</dbReference>
<keyword evidence="1 3" id="KW-0479">Metal-binding</keyword>
<comment type="caution">
    <text evidence="7">The sequence shown here is derived from an EMBL/GenBank/DDBJ whole genome shotgun (WGS) entry which is preliminary data.</text>
</comment>
<gene>
    <name evidence="7" type="ORF">GPM918_LOCUS34741</name>
    <name evidence="6" type="ORF">OVA965_LOCUS33658</name>
    <name evidence="9" type="ORF">SRO942_LOCUS35448</name>
    <name evidence="8" type="ORF">TMI583_LOCUS34556</name>
</gene>
<dbReference type="Proteomes" id="UP000682733">
    <property type="component" value="Unassembled WGS sequence"/>
</dbReference>
<proteinExistence type="predicted"/>
<organism evidence="7 10">
    <name type="scientific">Didymodactylos carnosus</name>
    <dbReference type="NCBI Taxonomy" id="1234261"/>
    <lineage>
        <taxon>Eukaryota</taxon>
        <taxon>Metazoa</taxon>
        <taxon>Spiralia</taxon>
        <taxon>Gnathifera</taxon>
        <taxon>Rotifera</taxon>
        <taxon>Eurotatoria</taxon>
        <taxon>Bdelloidea</taxon>
        <taxon>Philodinida</taxon>
        <taxon>Philodinidae</taxon>
        <taxon>Didymodactylos</taxon>
    </lineage>
</organism>
<evidence type="ECO:0000313" key="6">
    <source>
        <dbReference type="EMBL" id="CAF1420014.1"/>
    </source>
</evidence>
<dbReference type="EMBL" id="CAJOBC010084932">
    <property type="protein sequence ID" value="CAF4324440.1"/>
    <property type="molecule type" value="Genomic_DNA"/>
</dbReference>
<protein>
    <recommendedName>
        <fullName evidence="5">RING-type domain-containing protein</fullName>
    </recommendedName>
</protein>
<sequence length="186" mass="21196">MISTFRPDSNFCTICQESLSDISGKNPLLRLSCDHEYHKKCMDNLRDSHGQYLCTLCRKVDTERQSCFGCGRKLNEEPIEQLCCDHAFHKKCLRDHWYGTFNRKCLLPNCQAVRSRSPSPQALLQAAVQSGASVSVHQHDQRIPSTQSELSELSILSDAELPPSDVEDEDENIKQMIKDLPKKLQM</sequence>
<reference evidence="7" key="1">
    <citation type="submission" date="2021-02" db="EMBL/GenBank/DDBJ databases">
        <authorList>
            <person name="Nowell W R."/>
        </authorList>
    </citation>
    <scope>NUCLEOTIDE SEQUENCE</scope>
</reference>
<dbReference type="Gene3D" id="3.30.40.10">
    <property type="entry name" value="Zinc/RING finger domain, C3HC4 (zinc finger)"/>
    <property type="match status" value="1"/>
</dbReference>
<evidence type="ECO:0000256" key="2">
    <source>
        <dbReference type="ARBA" id="ARBA00022833"/>
    </source>
</evidence>
<feature type="region of interest" description="Disordered" evidence="4">
    <location>
        <begin position="144"/>
        <end position="172"/>
    </location>
</feature>
<dbReference type="CDD" id="cd16448">
    <property type="entry name" value="RING-H2"/>
    <property type="match status" value="1"/>
</dbReference>
<dbReference type="EMBL" id="CAJOBA010049195">
    <property type="protein sequence ID" value="CAF4221103.1"/>
    <property type="molecule type" value="Genomic_DNA"/>
</dbReference>
<evidence type="ECO:0000313" key="10">
    <source>
        <dbReference type="Proteomes" id="UP000663829"/>
    </source>
</evidence>
<name>A0A815PLL9_9BILA</name>
<evidence type="ECO:0000313" key="7">
    <source>
        <dbReference type="EMBL" id="CAF1451053.1"/>
    </source>
</evidence>
<dbReference type="AlphaFoldDB" id="A0A815PLL9"/>
<dbReference type="InterPro" id="IPR013083">
    <property type="entry name" value="Znf_RING/FYVE/PHD"/>
</dbReference>
<dbReference type="PROSITE" id="PS50089">
    <property type="entry name" value="ZF_RING_2"/>
    <property type="match status" value="1"/>
</dbReference>
<evidence type="ECO:0000313" key="9">
    <source>
        <dbReference type="EMBL" id="CAF4324440.1"/>
    </source>
</evidence>
<evidence type="ECO:0000256" key="3">
    <source>
        <dbReference type="PROSITE-ProRule" id="PRU00175"/>
    </source>
</evidence>